<comment type="caution">
    <text evidence="1">The sequence shown here is derived from an EMBL/GenBank/DDBJ whole genome shotgun (WGS) entry which is preliminary data.</text>
</comment>
<proteinExistence type="predicted"/>
<name>A0A132MX48_9ACTN</name>
<dbReference type="PATRIC" id="fig|1469144.10.peg.3724"/>
<dbReference type="Proteomes" id="UP000070188">
    <property type="component" value="Unassembled WGS sequence"/>
</dbReference>
<evidence type="ECO:0000313" key="2">
    <source>
        <dbReference type="Proteomes" id="UP000070188"/>
    </source>
</evidence>
<dbReference type="EMBL" id="LAXD01000001">
    <property type="protein sequence ID" value="KWX02429.1"/>
    <property type="molecule type" value="Genomic_DNA"/>
</dbReference>
<organism evidence="1 2">
    <name type="scientific">Carbonactinospora thermoautotrophica</name>
    <dbReference type="NCBI Taxonomy" id="1469144"/>
    <lineage>
        <taxon>Bacteria</taxon>
        <taxon>Bacillati</taxon>
        <taxon>Actinomycetota</taxon>
        <taxon>Actinomycetes</taxon>
        <taxon>Kitasatosporales</taxon>
        <taxon>Carbonactinosporaceae</taxon>
        <taxon>Carbonactinospora</taxon>
    </lineage>
</organism>
<keyword evidence="2" id="KW-1185">Reference proteome</keyword>
<evidence type="ECO:0000313" key="1">
    <source>
        <dbReference type="EMBL" id="KWX02429.1"/>
    </source>
</evidence>
<sequence length="49" mass="5678">MNRYHRGAASPPWRHLTVRRRTSGLATVYIPDVKYRRNGDSRPVAATLR</sequence>
<accession>A0A132MX48</accession>
<dbReference type="AlphaFoldDB" id="A0A132MX48"/>
<gene>
    <name evidence="1" type="ORF">LI90_3472</name>
</gene>
<protein>
    <submittedName>
        <fullName evidence="1">Uncharacterized protein</fullName>
    </submittedName>
</protein>
<dbReference type="STRING" id="1469144.LI90_3472"/>
<reference evidence="2" key="1">
    <citation type="submission" date="2015-04" db="EMBL/GenBank/DDBJ databases">
        <title>Physiological reanalysis, assessment of diazotrophy, and genome sequences of multiple isolates of Streptomyces thermoautotrophicus.</title>
        <authorList>
            <person name="MacKellar D.C."/>
            <person name="Lieber L."/>
            <person name="Norman J."/>
            <person name="Bolger A."/>
            <person name="Tobin C."/>
            <person name="Murray J.W."/>
            <person name="Chang R."/>
            <person name="Ford T."/>
            <person name="Nguyen P.Q."/>
            <person name="Woodward J."/>
            <person name="Permingeat H."/>
            <person name="Joshi N.S."/>
            <person name="Silver P.A."/>
            <person name="Usadel B."/>
            <person name="Rutherford A.W."/>
            <person name="Friesen M."/>
            <person name="Prell J."/>
        </authorList>
    </citation>
    <scope>NUCLEOTIDE SEQUENCE [LARGE SCALE GENOMIC DNA]</scope>
    <source>
        <strain evidence="2">H1</strain>
    </source>
</reference>